<name>A0A7L9U355_9BURK</name>
<protein>
    <submittedName>
        <fullName evidence="1">YfiR family protein</fullName>
    </submittedName>
</protein>
<dbReference type="RefSeq" id="WP_193686493.1">
    <property type="nucleotide sequence ID" value="NZ_CP062941.1"/>
</dbReference>
<evidence type="ECO:0000313" key="2">
    <source>
        <dbReference type="Proteomes" id="UP000593875"/>
    </source>
</evidence>
<dbReference type="InterPro" id="IPR025293">
    <property type="entry name" value="YfiR/HmsC-like"/>
</dbReference>
<proteinExistence type="predicted"/>
<organism evidence="1 2">
    <name type="scientific">Massilia litorea</name>
    <dbReference type="NCBI Taxonomy" id="2769491"/>
    <lineage>
        <taxon>Bacteria</taxon>
        <taxon>Pseudomonadati</taxon>
        <taxon>Pseudomonadota</taxon>
        <taxon>Betaproteobacteria</taxon>
        <taxon>Burkholderiales</taxon>
        <taxon>Oxalobacteraceae</taxon>
        <taxon>Telluria group</taxon>
        <taxon>Massilia</taxon>
    </lineage>
</organism>
<dbReference type="AlphaFoldDB" id="A0A7L9U355"/>
<gene>
    <name evidence="1" type="ORF">LPB04_21595</name>
</gene>
<dbReference type="Pfam" id="PF13689">
    <property type="entry name" value="DUF4154"/>
    <property type="match status" value="1"/>
</dbReference>
<accession>A0A7L9U355</accession>
<evidence type="ECO:0000313" key="1">
    <source>
        <dbReference type="EMBL" id="QOL49454.1"/>
    </source>
</evidence>
<dbReference type="KEGG" id="mlir:LPB04_21595"/>
<keyword evidence="2" id="KW-1185">Reference proteome</keyword>
<reference evidence="1 2" key="1">
    <citation type="submission" date="2020-10" db="EMBL/GenBank/DDBJ databases">
        <title>Genome sequencing of Massilia sp. LPB0304.</title>
        <authorList>
            <person name="Kim J."/>
        </authorList>
    </citation>
    <scope>NUCLEOTIDE SEQUENCE [LARGE SCALE GENOMIC DNA]</scope>
    <source>
        <strain evidence="1 2">LPB0304</strain>
    </source>
</reference>
<sequence>MLRSCTGLLAGPVRRFLVAPLALVFAFVLAGLPAHDACAQLGPPSESVVKAAYLSKLGNYVEWPVRAAPPPNGRIVIGIVGADDVANSLSQMSAVRDPVKGTIAVRRLRNGDALDNIHILYLGDGYAVRAGAMIDQAASRSILVVTESDDALSRGSVINFRLLDERIRFDISLESAEKAGLRLSSQLLALAATVIREKRK</sequence>
<dbReference type="Proteomes" id="UP000593875">
    <property type="component" value="Chromosome"/>
</dbReference>
<dbReference type="EMBL" id="CP062941">
    <property type="protein sequence ID" value="QOL49454.1"/>
    <property type="molecule type" value="Genomic_DNA"/>
</dbReference>